<reference evidence="3" key="1">
    <citation type="submission" date="2016-10" db="EMBL/GenBank/DDBJ databases">
        <authorList>
            <person name="Varghese N."/>
            <person name="Submissions S."/>
        </authorList>
    </citation>
    <scope>NUCLEOTIDE SEQUENCE [LARGE SCALE GENOMIC DNA]</scope>
    <source>
        <strain evidence="3">DSM 15719</strain>
    </source>
</reference>
<keyword evidence="3" id="KW-1185">Reference proteome</keyword>
<dbReference type="Gene3D" id="3.40.630.30">
    <property type="match status" value="1"/>
</dbReference>
<dbReference type="Proteomes" id="UP000183658">
    <property type="component" value="Unassembled WGS sequence"/>
</dbReference>
<name>A0A1H9JV89_FLAFI</name>
<organism evidence="2 3">
    <name type="scientific">Flavobacterium frigoris</name>
    <dbReference type="NCBI Taxonomy" id="229204"/>
    <lineage>
        <taxon>Bacteria</taxon>
        <taxon>Pseudomonadati</taxon>
        <taxon>Bacteroidota</taxon>
        <taxon>Flavobacteriia</taxon>
        <taxon>Flavobacteriales</taxon>
        <taxon>Flavobacteriaceae</taxon>
        <taxon>Flavobacterium</taxon>
    </lineage>
</organism>
<dbReference type="Pfam" id="PF00583">
    <property type="entry name" value="Acetyltransf_1"/>
    <property type="match status" value="1"/>
</dbReference>
<keyword evidence="2" id="KW-0687">Ribonucleoprotein</keyword>
<keyword evidence="2" id="KW-0689">Ribosomal protein</keyword>
<accession>A0A1H9JV89</accession>
<gene>
    <name evidence="2" type="ORF">SAMN05444355_10568</name>
</gene>
<dbReference type="GO" id="GO:0016747">
    <property type="term" value="F:acyltransferase activity, transferring groups other than amino-acyl groups"/>
    <property type="evidence" value="ECO:0007669"/>
    <property type="project" value="InterPro"/>
</dbReference>
<dbReference type="OrthoDB" id="9800604at2"/>
<dbReference type="EMBL" id="FOFZ01000005">
    <property type="protein sequence ID" value="SEQ90712.1"/>
    <property type="molecule type" value="Genomic_DNA"/>
</dbReference>
<dbReference type="CDD" id="cd04301">
    <property type="entry name" value="NAT_SF"/>
    <property type="match status" value="1"/>
</dbReference>
<dbReference type="PROSITE" id="PS51186">
    <property type="entry name" value="GNAT"/>
    <property type="match status" value="1"/>
</dbReference>
<dbReference type="GO" id="GO:0005840">
    <property type="term" value="C:ribosome"/>
    <property type="evidence" value="ECO:0007669"/>
    <property type="project" value="UniProtKB-KW"/>
</dbReference>
<protein>
    <submittedName>
        <fullName evidence="2">Ribosomal protein S18 acetylase RimI</fullName>
    </submittedName>
</protein>
<dbReference type="AlphaFoldDB" id="A0A1H9JV89"/>
<dbReference type="InterPro" id="IPR016181">
    <property type="entry name" value="Acyl_CoA_acyltransferase"/>
</dbReference>
<proteinExistence type="predicted"/>
<feature type="domain" description="N-acetyltransferase" evidence="1">
    <location>
        <begin position="25"/>
        <end position="183"/>
    </location>
</feature>
<dbReference type="SUPFAM" id="SSF55729">
    <property type="entry name" value="Acyl-CoA N-acyltransferases (Nat)"/>
    <property type="match status" value="1"/>
</dbReference>
<evidence type="ECO:0000313" key="2">
    <source>
        <dbReference type="EMBL" id="SEQ90712.1"/>
    </source>
</evidence>
<evidence type="ECO:0000313" key="3">
    <source>
        <dbReference type="Proteomes" id="UP000183658"/>
    </source>
</evidence>
<dbReference type="RefSeq" id="WP_074723090.1">
    <property type="nucleotide sequence ID" value="NZ_CBCRVS010000004.1"/>
</dbReference>
<dbReference type="InterPro" id="IPR000182">
    <property type="entry name" value="GNAT_dom"/>
</dbReference>
<sequence length="183" mass="21661">MSNKNRIVISETITLTAISITDQEKLFSLMSRIYLPEYHHLWFDAGAWYMDKIYSYANLEKDLATPNSSYYFVHYQSETIGILKLIENVPLFEFKDRNSAKLDRIYLDPNFHGKGIGKTLIHWVENRLASNSHSILWLEAIDTQEKALVFYEKMDYKICGTFKLKYELIHPNLRGMYRMYKPI</sequence>
<evidence type="ECO:0000259" key="1">
    <source>
        <dbReference type="PROSITE" id="PS51186"/>
    </source>
</evidence>